<dbReference type="PROSITE" id="PS50883">
    <property type="entry name" value="EAL"/>
    <property type="match status" value="1"/>
</dbReference>
<dbReference type="Pfam" id="PF00563">
    <property type="entry name" value="EAL"/>
    <property type="match status" value="1"/>
</dbReference>
<feature type="domain" description="EAL" evidence="2">
    <location>
        <begin position="546"/>
        <end position="795"/>
    </location>
</feature>
<evidence type="ECO:0000259" key="4">
    <source>
        <dbReference type="PROSITE" id="PS50924"/>
    </source>
</evidence>
<evidence type="ECO:0000313" key="5">
    <source>
        <dbReference type="EMBL" id="QUS41023.1"/>
    </source>
</evidence>
<dbReference type="InterPro" id="IPR035919">
    <property type="entry name" value="EAL_sf"/>
</dbReference>
<name>A0ABX8ABI2_9BRAD</name>
<keyword evidence="1" id="KW-0812">Transmembrane</keyword>
<dbReference type="CDD" id="cd01949">
    <property type="entry name" value="GGDEF"/>
    <property type="match status" value="1"/>
</dbReference>
<dbReference type="Gene3D" id="3.20.20.450">
    <property type="entry name" value="EAL domain"/>
    <property type="match status" value="1"/>
</dbReference>
<dbReference type="InterPro" id="IPR052155">
    <property type="entry name" value="Biofilm_reg_signaling"/>
</dbReference>
<evidence type="ECO:0000259" key="3">
    <source>
        <dbReference type="PROSITE" id="PS50887"/>
    </source>
</evidence>
<dbReference type="InterPro" id="IPR000160">
    <property type="entry name" value="GGDEF_dom"/>
</dbReference>
<keyword evidence="1" id="KW-1133">Transmembrane helix</keyword>
<feature type="transmembrane region" description="Helical" evidence="1">
    <location>
        <begin position="112"/>
        <end position="134"/>
    </location>
</feature>
<dbReference type="Proteomes" id="UP000682843">
    <property type="component" value="Chromosome"/>
</dbReference>
<dbReference type="PANTHER" id="PTHR44757:SF2">
    <property type="entry name" value="BIOFILM ARCHITECTURE MAINTENANCE PROTEIN MBAA"/>
    <property type="match status" value="1"/>
</dbReference>
<feature type="transmembrane region" description="Helical" evidence="1">
    <location>
        <begin position="177"/>
        <end position="196"/>
    </location>
</feature>
<dbReference type="SMART" id="SM00052">
    <property type="entry name" value="EAL"/>
    <property type="match status" value="1"/>
</dbReference>
<feature type="domain" description="MHYT" evidence="4">
    <location>
        <begin position="12"/>
        <end position="199"/>
    </location>
</feature>
<dbReference type="PROSITE" id="PS50887">
    <property type="entry name" value="GGDEF"/>
    <property type="match status" value="1"/>
</dbReference>
<accession>A0ABX8ABI2</accession>
<proteinExistence type="predicted"/>
<dbReference type="Pfam" id="PF12860">
    <property type="entry name" value="PAS_7"/>
    <property type="match status" value="1"/>
</dbReference>
<keyword evidence="6" id="KW-1185">Reference proteome</keyword>
<reference evidence="5 6" key="1">
    <citation type="submission" date="2019-02" db="EMBL/GenBank/DDBJ databases">
        <title>Emended description of the genus Rhodopseudomonas and description of Rhodopseudomonas albus sp. nov., a non-phototrophic, heavy-metal-tolerant bacterium isolated from garden soil.</title>
        <authorList>
            <person name="Bao Z."/>
            <person name="Cao W.W."/>
            <person name="Sato Y."/>
            <person name="Nishizawa T."/>
            <person name="Zhao J."/>
            <person name="Guo Y."/>
            <person name="Ohta H."/>
        </authorList>
    </citation>
    <scope>NUCLEOTIDE SEQUENCE [LARGE SCALE GENOMIC DNA]</scope>
    <source>
        <strain evidence="5 6">SK50-23</strain>
    </source>
</reference>
<dbReference type="InterPro" id="IPR005330">
    <property type="entry name" value="MHYT_dom"/>
</dbReference>
<feature type="transmembrane region" description="Helical" evidence="1">
    <location>
        <begin position="216"/>
        <end position="237"/>
    </location>
</feature>
<protein>
    <submittedName>
        <fullName evidence="5">EAL domain-containing protein</fullName>
    </submittedName>
</protein>
<dbReference type="PANTHER" id="PTHR44757">
    <property type="entry name" value="DIGUANYLATE CYCLASE DGCP"/>
    <property type="match status" value="1"/>
</dbReference>
<feature type="domain" description="GGDEF" evidence="3">
    <location>
        <begin position="405"/>
        <end position="537"/>
    </location>
</feature>
<feature type="transmembrane region" description="Helical" evidence="1">
    <location>
        <begin position="146"/>
        <end position="165"/>
    </location>
</feature>
<dbReference type="SUPFAM" id="SSF55073">
    <property type="entry name" value="Nucleotide cyclase"/>
    <property type="match status" value="1"/>
</dbReference>
<dbReference type="InterPro" id="IPR029787">
    <property type="entry name" value="Nucleotide_cyclase"/>
</dbReference>
<evidence type="ECO:0000259" key="2">
    <source>
        <dbReference type="PROSITE" id="PS50883"/>
    </source>
</evidence>
<feature type="transmembrane region" description="Helical" evidence="1">
    <location>
        <begin position="47"/>
        <end position="70"/>
    </location>
</feature>
<dbReference type="EMBL" id="CP036498">
    <property type="protein sequence ID" value="QUS41023.1"/>
    <property type="molecule type" value="Genomic_DNA"/>
</dbReference>
<dbReference type="Gene3D" id="3.30.450.20">
    <property type="entry name" value="PAS domain"/>
    <property type="match status" value="1"/>
</dbReference>
<dbReference type="NCBIfam" id="TIGR00254">
    <property type="entry name" value="GGDEF"/>
    <property type="match status" value="1"/>
</dbReference>
<dbReference type="SUPFAM" id="SSF55785">
    <property type="entry name" value="PYP-like sensor domain (PAS domain)"/>
    <property type="match status" value="1"/>
</dbReference>
<gene>
    <name evidence="5" type="ORF">RPMA_20880</name>
</gene>
<feature type="transmembrane region" description="Helical" evidence="1">
    <location>
        <begin position="16"/>
        <end position="35"/>
    </location>
</feature>
<organism evidence="5 6">
    <name type="scientific">Tardiphaga alba</name>
    <dbReference type="NCBI Taxonomy" id="340268"/>
    <lineage>
        <taxon>Bacteria</taxon>
        <taxon>Pseudomonadati</taxon>
        <taxon>Pseudomonadota</taxon>
        <taxon>Alphaproteobacteria</taxon>
        <taxon>Hyphomicrobiales</taxon>
        <taxon>Nitrobacteraceae</taxon>
        <taxon>Tardiphaga</taxon>
    </lineage>
</organism>
<dbReference type="InterPro" id="IPR001633">
    <property type="entry name" value="EAL_dom"/>
</dbReference>
<dbReference type="Pfam" id="PF00990">
    <property type="entry name" value="GGDEF"/>
    <property type="match status" value="1"/>
</dbReference>
<sequence>MLRVWNCIETQHDWRQILLAAAVCFLTSLAAVNLFTRARTASPDTRLAWLVTAGVVTGFGTWATHFIAMLAYTPGFDLHYDLIITACSLVAAAVMTTAGFAIALFRRSRQNALMGGAVIGLGIACMHYMGMASLRIPAIIEWLPDLVTASIIGGMVLGAFAILVAQAADRPAKLLGAALLLTLAICVHHFVAMGAINLTYKAAIDGNESLLSPIELSLAIAAFTVTVVIAGLVVAVSDQRSRRSMSRRNLQLDAALNNMGQGLCMYDAQGRLELWNDSYVRMYRIPSEKMTIGATMDEVVALRAEAGMLFVDQERYDAQLKAAVAERRPSSQTADLPDGRSVNVRYRPMDNGGWVVTHADITERKLTEARMVHLARHDPITDLPNRVAFNEYLTRVFSEASAGNGSFAVVRIDIDRFREINDVFGQATGDAVLAELAKRLSIASNGAFLARPSGDVFSIVTHLGAEPQTVDDLCARLSAVLDNMLQIERQSIRVRCSIGISVYPQDGNDIESLIAHADLALDRAKQEERGTIRFFEAAMDHQIREKRMLQRDLVVAIENRQFELYYQPQAAADGTIVAFEVLLRWRHPERNIISPAVFIPLAEETGLISAIDEWVVREACREAATWANKLSIAINLSPVDFRRGDVPRMLADVLAETRLEPERVEIEITEGVLIDDFAGAIAILRDIKALGVRVAMDDFGTGYSSLSYLQAFPFDKIKIDQTFVMKLETNPQSAAIVHAIIGLGRSLKLPVIAEGVETMAQQAFLASEGCAELQGFLIGRPYPIAHYRNIVTKGAGGAIAVKRAS</sequence>
<dbReference type="SMART" id="SM00267">
    <property type="entry name" value="GGDEF"/>
    <property type="match status" value="1"/>
</dbReference>
<evidence type="ECO:0000313" key="6">
    <source>
        <dbReference type="Proteomes" id="UP000682843"/>
    </source>
</evidence>
<dbReference type="RefSeq" id="WP_211909620.1">
    <property type="nucleotide sequence ID" value="NZ_CP036498.1"/>
</dbReference>
<dbReference type="InterPro" id="IPR043128">
    <property type="entry name" value="Rev_trsase/Diguanyl_cyclase"/>
</dbReference>
<dbReference type="PROSITE" id="PS50924">
    <property type="entry name" value="MHYT"/>
    <property type="match status" value="1"/>
</dbReference>
<dbReference type="CDD" id="cd01948">
    <property type="entry name" value="EAL"/>
    <property type="match status" value="1"/>
</dbReference>
<evidence type="ECO:0000256" key="1">
    <source>
        <dbReference type="PROSITE-ProRule" id="PRU00244"/>
    </source>
</evidence>
<dbReference type="SUPFAM" id="SSF141868">
    <property type="entry name" value="EAL domain-like"/>
    <property type="match status" value="1"/>
</dbReference>
<keyword evidence="1" id="KW-0472">Membrane</keyword>
<dbReference type="InterPro" id="IPR035965">
    <property type="entry name" value="PAS-like_dom_sf"/>
</dbReference>
<dbReference type="Pfam" id="PF03707">
    <property type="entry name" value="MHYT"/>
    <property type="match status" value="2"/>
</dbReference>
<dbReference type="Gene3D" id="3.30.70.270">
    <property type="match status" value="1"/>
</dbReference>
<feature type="transmembrane region" description="Helical" evidence="1">
    <location>
        <begin position="82"/>
        <end position="105"/>
    </location>
</feature>